<evidence type="ECO:0000256" key="1">
    <source>
        <dbReference type="ARBA" id="ARBA00006336"/>
    </source>
</evidence>
<sequence length="163" mass="18510">MIQEALLVIDMQNGLTDTHDYPKVLTRINQRIAAYHAHKLPVIFMQHTDEELPYGSDAWQLDDKLARQPQDRVMLKYHSDSFFETGLTTHLQHLGVNELEACGLQTEYCVDTAIRVGHDRGFQMAIGRGLSTTYDSAILTAEQIRAHHESIWDGSFATLLTID</sequence>
<dbReference type="InterPro" id="IPR050272">
    <property type="entry name" value="Isochorismatase-like_hydrls"/>
</dbReference>
<dbReference type="CDD" id="cd01014">
    <property type="entry name" value="nicotinamidase_related"/>
    <property type="match status" value="1"/>
</dbReference>
<accession>A0A0R2NL23</accession>
<evidence type="ECO:0000259" key="3">
    <source>
        <dbReference type="Pfam" id="PF00857"/>
    </source>
</evidence>
<dbReference type="PANTHER" id="PTHR43540:SF14">
    <property type="entry name" value="ISOCHORISMATASE"/>
    <property type="match status" value="1"/>
</dbReference>
<dbReference type="InterPro" id="IPR036380">
    <property type="entry name" value="Isochorismatase-like_sf"/>
</dbReference>
<evidence type="ECO:0000313" key="4">
    <source>
        <dbReference type="EMBL" id="KRO26481.1"/>
    </source>
</evidence>
<dbReference type="EMBL" id="AYGX02000130">
    <property type="protein sequence ID" value="KRO26481.1"/>
    <property type="molecule type" value="Genomic_DNA"/>
</dbReference>
<dbReference type="PANTHER" id="PTHR43540">
    <property type="entry name" value="PEROXYUREIDOACRYLATE/UREIDOACRYLATE AMIDOHYDROLASE-RELATED"/>
    <property type="match status" value="1"/>
</dbReference>
<dbReference type="SUPFAM" id="SSF52499">
    <property type="entry name" value="Isochorismatase-like hydrolases"/>
    <property type="match status" value="1"/>
</dbReference>
<organism evidence="4 5">
    <name type="scientific">Lactiplantibacillus fabifermentans DSM 21115</name>
    <dbReference type="NCBI Taxonomy" id="1413187"/>
    <lineage>
        <taxon>Bacteria</taxon>
        <taxon>Bacillati</taxon>
        <taxon>Bacillota</taxon>
        <taxon>Bacilli</taxon>
        <taxon>Lactobacillales</taxon>
        <taxon>Lactobacillaceae</taxon>
        <taxon>Lactiplantibacillus</taxon>
    </lineage>
</organism>
<comment type="caution">
    <text evidence="4">The sequence shown here is derived from an EMBL/GenBank/DDBJ whole genome shotgun (WGS) entry which is preliminary data.</text>
</comment>
<dbReference type="Proteomes" id="UP000050920">
    <property type="component" value="Unassembled WGS sequence"/>
</dbReference>
<dbReference type="AlphaFoldDB" id="A0A0R2NL23"/>
<name>A0A0R2NL23_9LACO</name>
<dbReference type="RefSeq" id="WP_024626270.1">
    <property type="nucleotide sequence ID" value="NZ_AYGX02000130.1"/>
</dbReference>
<evidence type="ECO:0000256" key="2">
    <source>
        <dbReference type="ARBA" id="ARBA00022801"/>
    </source>
</evidence>
<comment type="similarity">
    <text evidence="1">Belongs to the isochorismatase family.</text>
</comment>
<proteinExistence type="inferred from homology"/>
<dbReference type="Gene3D" id="3.40.50.850">
    <property type="entry name" value="Isochorismatase-like"/>
    <property type="match status" value="1"/>
</dbReference>
<keyword evidence="2" id="KW-0378">Hydrolase</keyword>
<protein>
    <submittedName>
        <fullName evidence="4">Isochorismatase family protein</fullName>
    </submittedName>
</protein>
<feature type="domain" description="Isochorismatase-like" evidence="3">
    <location>
        <begin position="5"/>
        <end position="126"/>
    </location>
</feature>
<dbReference type="GO" id="GO:0016787">
    <property type="term" value="F:hydrolase activity"/>
    <property type="evidence" value="ECO:0007669"/>
    <property type="project" value="UniProtKB-KW"/>
</dbReference>
<evidence type="ECO:0000313" key="5">
    <source>
        <dbReference type="Proteomes" id="UP000050920"/>
    </source>
</evidence>
<dbReference type="Pfam" id="PF00857">
    <property type="entry name" value="Isochorismatase"/>
    <property type="match status" value="1"/>
</dbReference>
<dbReference type="InterPro" id="IPR000868">
    <property type="entry name" value="Isochorismatase-like_dom"/>
</dbReference>
<reference evidence="4 5" key="1">
    <citation type="journal article" date="2015" name="Genome Announc.">
        <title>Expanding the biotechnology potential of lactobacilli through comparative genomics of 213 strains and associated genera.</title>
        <authorList>
            <person name="Sun Z."/>
            <person name="Harris H.M."/>
            <person name="McCann A."/>
            <person name="Guo C."/>
            <person name="Argimon S."/>
            <person name="Zhang W."/>
            <person name="Yang X."/>
            <person name="Jeffery I.B."/>
            <person name="Cooney J.C."/>
            <person name="Kagawa T.F."/>
            <person name="Liu W."/>
            <person name="Song Y."/>
            <person name="Salvetti E."/>
            <person name="Wrobel A."/>
            <person name="Rasinkangas P."/>
            <person name="Parkhill J."/>
            <person name="Rea M.C."/>
            <person name="O'Sullivan O."/>
            <person name="Ritari J."/>
            <person name="Douillard F.P."/>
            <person name="Paul Ross R."/>
            <person name="Yang R."/>
            <person name="Briner A.E."/>
            <person name="Felis G.E."/>
            <person name="de Vos W.M."/>
            <person name="Barrangou R."/>
            <person name="Klaenhammer T.R."/>
            <person name="Caufield P.W."/>
            <person name="Cui Y."/>
            <person name="Zhang H."/>
            <person name="O'Toole P.W."/>
        </authorList>
    </citation>
    <scope>NUCLEOTIDE SEQUENCE [LARGE SCALE GENOMIC DNA]</scope>
    <source>
        <strain evidence="4 5">DSM 21115</strain>
    </source>
</reference>
<gene>
    <name evidence="4" type="ORF">DY78_GL000905</name>
</gene>
<keyword evidence="5" id="KW-1185">Reference proteome</keyword>